<evidence type="ECO:0000313" key="2">
    <source>
        <dbReference type="EMBL" id="PSB14330.1"/>
    </source>
</evidence>
<evidence type="ECO:0000259" key="1">
    <source>
        <dbReference type="PROSITE" id="PS50943"/>
    </source>
</evidence>
<dbReference type="InterPro" id="IPR001387">
    <property type="entry name" value="Cro/C1-type_HTH"/>
</dbReference>
<dbReference type="PROSITE" id="PS50943">
    <property type="entry name" value="HTH_CROC1"/>
    <property type="match status" value="1"/>
</dbReference>
<dbReference type="SMART" id="SM00530">
    <property type="entry name" value="HTH_XRE"/>
    <property type="match status" value="1"/>
</dbReference>
<dbReference type="OrthoDB" id="465980at2"/>
<dbReference type="GO" id="GO:0003677">
    <property type="term" value="F:DNA binding"/>
    <property type="evidence" value="ECO:0007669"/>
    <property type="project" value="InterPro"/>
</dbReference>
<dbReference type="Pfam" id="PF01381">
    <property type="entry name" value="HTH_3"/>
    <property type="match status" value="1"/>
</dbReference>
<dbReference type="CDD" id="cd00093">
    <property type="entry name" value="HTH_XRE"/>
    <property type="match status" value="1"/>
</dbReference>
<evidence type="ECO:0000313" key="3">
    <source>
        <dbReference type="Proteomes" id="UP000238634"/>
    </source>
</evidence>
<accession>A0A2T1D1I8</accession>
<dbReference type="InterPro" id="IPR010982">
    <property type="entry name" value="Lambda_DNA-bd_dom_sf"/>
</dbReference>
<sequence>MAELVVRLRQRLKLTQEQLAARLGVTCPTVNRWENRKSRPSKLALKLIKSTLEQLGAEDLLTQYFPH</sequence>
<gene>
    <name evidence="2" type="ORF">C7B65_26590</name>
</gene>
<dbReference type="SUPFAM" id="SSF47413">
    <property type="entry name" value="lambda repressor-like DNA-binding domains"/>
    <property type="match status" value="1"/>
</dbReference>
<feature type="domain" description="HTH cro/C1-type" evidence="1">
    <location>
        <begin position="5"/>
        <end position="60"/>
    </location>
</feature>
<dbReference type="Gene3D" id="1.10.260.40">
    <property type="entry name" value="lambda repressor-like DNA-binding domains"/>
    <property type="match status" value="1"/>
</dbReference>
<dbReference type="AlphaFoldDB" id="A0A2T1D1I8"/>
<dbReference type="Proteomes" id="UP000238634">
    <property type="component" value="Unassembled WGS sequence"/>
</dbReference>
<name>A0A2T1D1I8_9CYAN</name>
<dbReference type="EMBL" id="PVWG01000094">
    <property type="protein sequence ID" value="PSB14330.1"/>
    <property type="molecule type" value="Genomic_DNA"/>
</dbReference>
<comment type="caution">
    <text evidence="2">The sequence shown here is derived from an EMBL/GenBank/DDBJ whole genome shotgun (WGS) entry which is preliminary data.</text>
</comment>
<protein>
    <submittedName>
        <fullName evidence="2">Helix-turn-helix domain-containing protein</fullName>
    </submittedName>
</protein>
<reference evidence="2 3" key="2">
    <citation type="submission" date="2018-03" db="EMBL/GenBank/DDBJ databases">
        <title>The ancient ancestry and fast evolution of plastids.</title>
        <authorList>
            <person name="Moore K.R."/>
            <person name="Magnabosco C."/>
            <person name="Momper L."/>
            <person name="Gold D.A."/>
            <person name="Bosak T."/>
            <person name="Fournier G.P."/>
        </authorList>
    </citation>
    <scope>NUCLEOTIDE SEQUENCE [LARGE SCALE GENOMIC DNA]</scope>
    <source>
        <strain evidence="2 3">ULC007</strain>
    </source>
</reference>
<organism evidence="2 3">
    <name type="scientific">Phormidesmis priestleyi ULC007</name>
    <dbReference type="NCBI Taxonomy" id="1920490"/>
    <lineage>
        <taxon>Bacteria</taxon>
        <taxon>Bacillati</taxon>
        <taxon>Cyanobacteriota</taxon>
        <taxon>Cyanophyceae</taxon>
        <taxon>Leptolyngbyales</taxon>
        <taxon>Leptolyngbyaceae</taxon>
        <taxon>Phormidesmis</taxon>
    </lineage>
</organism>
<keyword evidence="3" id="KW-1185">Reference proteome</keyword>
<reference evidence="2 3" key="1">
    <citation type="submission" date="2018-02" db="EMBL/GenBank/DDBJ databases">
        <authorList>
            <person name="Cohen D.B."/>
            <person name="Kent A.D."/>
        </authorList>
    </citation>
    <scope>NUCLEOTIDE SEQUENCE [LARGE SCALE GENOMIC DNA]</scope>
    <source>
        <strain evidence="2 3">ULC007</strain>
    </source>
</reference>
<proteinExistence type="predicted"/>